<dbReference type="SMART" id="SM00822">
    <property type="entry name" value="PKS_KR"/>
    <property type="match status" value="1"/>
</dbReference>
<dbReference type="PANTHER" id="PTHR47129:SF1">
    <property type="entry name" value="NMRA-LIKE DOMAIN-CONTAINING PROTEIN"/>
    <property type="match status" value="1"/>
</dbReference>
<dbReference type="Pfam" id="PF05368">
    <property type="entry name" value="NmrA"/>
    <property type="match status" value="1"/>
</dbReference>
<dbReference type="Gene3D" id="3.90.25.10">
    <property type="entry name" value="UDP-galactose 4-epimerase, domain 1"/>
    <property type="match status" value="1"/>
</dbReference>
<dbReference type="CDD" id="cd05269">
    <property type="entry name" value="TMR_SDR_a"/>
    <property type="match status" value="1"/>
</dbReference>
<dbReference type="SUPFAM" id="SSF51735">
    <property type="entry name" value="NAD(P)-binding Rossmann-fold domains"/>
    <property type="match status" value="1"/>
</dbReference>
<dbReference type="Proteomes" id="UP000749040">
    <property type="component" value="Unassembled WGS sequence"/>
</dbReference>
<evidence type="ECO:0000313" key="3">
    <source>
        <dbReference type="Proteomes" id="UP000749040"/>
    </source>
</evidence>
<name>A0ABS2U1L4_9ACTN</name>
<accession>A0ABS2U1L4</accession>
<reference evidence="2 3" key="1">
    <citation type="submission" date="2021-01" db="EMBL/GenBank/DDBJ databases">
        <title>Streptomyces acididurans sp. nov., isolated from a peat swamp forest soil.</title>
        <authorList>
            <person name="Chantavorakit T."/>
            <person name="Duangmal K."/>
        </authorList>
    </citation>
    <scope>NUCLEOTIDE SEQUENCE [LARGE SCALE GENOMIC DNA]</scope>
    <source>
        <strain evidence="2 3">KK5PA1</strain>
    </source>
</reference>
<gene>
    <name evidence="2" type="ORF">ITX44_33995</name>
</gene>
<dbReference type="EMBL" id="JADKYB010000026">
    <property type="protein sequence ID" value="MBM9509475.1"/>
    <property type="molecule type" value="Genomic_DNA"/>
</dbReference>
<dbReference type="RefSeq" id="WP_205362637.1">
    <property type="nucleotide sequence ID" value="NZ_JADKYB010000026.1"/>
</dbReference>
<evidence type="ECO:0000313" key="2">
    <source>
        <dbReference type="EMBL" id="MBM9509475.1"/>
    </source>
</evidence>
<organism evidence="2 3">
    <name type="scientific">Actinacidiphila acididurans</name>
    <dbReference type="NCBI Taxonomy" id="2784346"/>
    <lineage>
        <taxon>Bacteria</taxon>
        <taxon>Bacillati</taxon>
        <taxon>Actinomycetota</taxon>
        <taxon>Actinomycetes</taxon>
        <taxon>Kitasatosporales</taxon>
        <taxon>Streptomycetaceae</taxon>
        <taxon>Actinacidiphila</taxon>
    </lineage>
</organism>
<dbReference type="PANTHER" id="PTHR47129">
    <property type="entry name" value="QUINONE OXIDOREDUCTASE 2"/>
    <property type="match status" value="1"/>
</dbReference>
<dbReference type="Gene3D" id="3.40.50.720">
    <property type="entry name" value="NAD(P)-binding Rossmann-like Domain"/>
    <property type="match status" value="1"/>
</dbReference>
<proteinExistence type="predicted"/>
<protein>
    <submittedName>
        <fullName evidence="2">SDR family oxidoreductase</fullName>
    </submittedName>
</protein>
<keyword evidence="3" id="KW-1185">Reference proteome</keyword>
<dbReference type="InterPro" id="IPR008030">
    <property type="entry name" value="NmrA-like"/>
</dbReference>
<dbReference type="InterPro" id="IPR057326">
    <property type="entry name" value="KR_dom"/>
</dbReference>
<comment type="caution">
    <text evidence="2">The sequence shown here is derived from an EMBL/GenBank/DDBJ whole genome shotgun (WGS) entry which is preliminary data.</text>
</comment>
<dbReference type="InterPro" id="IPR036291">
    <property type="entry name" value="NAD(P)-bd_dom_sf"/>
</dbReference>
<sequence>MSGLVMITGATGELGRRVVEFLLQRVPAGRIAALARRPEDLSDLAARGVLVRRGDYEDPDGLVPAFDGVEKLLLISARAFTDAETAHRNVIHAAKAAGARHLHYTAVQRRAGSDVVIPQATQWDEYTERELAASGLDVTVLRNSMYLESFDMLIGELAPDRVIRVPAGRTPTALATRADMAEATAAVLATDGHAGRGYSLAGSRTFTLDDVATTLGEISGAPVTYQDTPVEDYVAARVQAGMPDPWARFTAAWFQAVAAGEFTPTTDIEHLTGRPPTSLRAFLTHHRSPQPAQPRV</sequence>
<evidence type="ECO:0000259" key="1">
    <source>
        <dbReference type="SMART" id="SM00822"/>
    </source>
</evidence>
<dbReference type="InterPro" id="IPR052718">
    <property type="entry name" value="NmrA-type_oxidoreductase"/>
</dbReference>
<feature type="domain" description="Ketoreductase" evidence="1">
    <location>
        <begin position="3"/>
        <end position="126"/>
    </location>
</feature>